<keyword evidence="7" id="KW-0809">Transit peptide</keyword>
<dbReference type="HAMAP" id="MF_01345_B">
    <property type="entry name" value="Ribosomal_uS17_B"/>
    <property type="match status" value="1"/>
</dbReference>
<gene>
    <name evidence="12" type="ORF">OSTQU699_LOCUS5434</name>
</gene>
<keyword evidence="9" id="KW-0687">Ribonucleoprotein</keyword>
<organism evidence="12 13">
    <name type="scientific">Ostreobium quekettii</name>
    <dbReference type="NCBI Taxonomy" id="121088"/>
    <lineage>
        <taxon>Eukaryota</taxon>
        <taxon>Viridiplantae</taxon>
        <taxon>Chlorophyta</taxon>
        <taxon>core chlorophytes</taxon>
        <taxon>Ulvophyceae</taxon>
        <taxon>TCBD clade</taxon>
        <taxon>Bryopsidales</taxon>
        <taxon>Ostreobineae</taxon>
        <taxon>Ostreobiaceae</taxon>
        <taxon>Ostreobium</taxon>
    </lineage>
</organism>
<protein>
    <recommendedName>
        <fullName evidence="10">Small ribosomal subunit protein uS17c</fullName>
    </recommendedName>
    <alternativeName>
        <fullName evidence="11">30S ribosomal protein S17, chloroplastic</fullName>
    </alternativeName>
</protein>
<sequence length="124" mass="13606">MAALGTVNPAALRRSAFLGTPANAQSAPGSLALPPPARGAVRIEAAQKLLGTVVSMKMQKTAVVEVVRQVPHPRYIKRVRKSKKYFAHDEEEECRVGDYVEISPTRPISKHKTFMVSNIIRRAS</sequence>
<proteinExistence type="inferred from homology"/>
<dbReference type="NCBIfam" id="NF004123">
    <property type="entry name" value="PRK05610.1"/>
    <property type="match status" value="1"/>
</dbReference>
<evidence type="ECO:0000256" key="11">
    <source>
        <dbReference type="ARBA" id="ARBA00035308"/>
    </source>
</evidence>
<dbReference type="InterPro" id="IPR000266">
    <property type="entry name" value="Ribosomal_uS17"/>
</dbReference>
<evidence type="ECO:0000256" key="8">
    <source>
        <dbReference type="ARBA" id="ARBA00022980"/>
    </source>
</evidence>
<evidence type="ECO:0000256" key="6">
    <source>
        <dbReference type="ARBA" id="ARBA00022884"/>
    </source>
</evidence>
<evidence type="ECO:0000256" key="5">
    <source>
        <dbReference type="ARBA" id="ARBA00022730"/>
    </source>
</evidence>
<evidence type="ECO:0000256" key="7">
    <source>
        <dbReference type="ARBA" id="ARBA00022946"/>
    </source>
</evidence>
<name>A0A8S1J248_9CHLO</name>
<evidence type="ECO:0000313" key="13">
    <source>
        <dbReference type="Proteomes" id="UP000708148"/>
    </source>
</evidence>
<dbReference type="AlphaFoldDB" id="A0A8S1J248"/>
<dbReference type="NCBIfam" id="TIGR03635">
    <property type="entry name" value="uS17_bact"/>
    <property type="match status" value="1"/>
</dbReference>
<dbReference type="GO" id="GO:0019843">
    <property type="term" value="F:rRNA binding"/>
    <property type="evidence" value="ECO:0007669"/>
    <property type="project" value="UniProtKB-KW"/>
</dbReference>
<dbReference type="EMBL" id="CAJHUC010001171">
    <property type="protein sequence ID" value="CAD7700075.1"/>
    <property type="molecule type" value="Genomic_DNA"/>
</dbReference>
<keyword evidence="6" id="KW-0694">RNA-binding</keyword>
<keyword evidence="5" id="KW-0699">rRNA-binding</keyword>
<reference evidence="12" key="1">
    <citation type="submission" date="2020-12" db="EMBL/GenBank/DDBJ databases">
        <authorList>
            <person name="Iha C."/>
        </authorList>
    </citation>
    <scope>NUCLEOTIDE SEQUENCE</scope>
</reference>
<evidence type="ECO:0000313" key="12">
    <source>
        <dbReference type="EMBL" id="CAD7700075.1"/>
    </source>
</evidence>
<dbReference type="PANTHER" id="PTHR10744:SF7">
    <property type="entry name" value="SMALL RIBOSOMAL SUBUNIT PROTEIN US17C"/>
    <property type="match status" value="1"/>
</dbReference>
<comment type="caution">
    <text evidence="12">The sequence shown here is derived from an EMBL/GenBank/DDBJ whole genome shotgun (WGS) entry which is preliminary data.</text>
</comment>
<dbReference type="Proteomes" id="UP000708148">
    <property type="component" value="Unassembled WGS sequence"/>
</dbReference>
<dbReference type="SUPFAM" id="SSF50249">
    <property type="entry name" value="Nucleic acid-binding proteins"/>
    <property type="match status" value="1"/>
</dbReference>
<evidence type="ECO:0000256" key="3">
    <source>
        <dbReference type="ARBA" id="ARBA00022528"/>
    </source>
</evidence>
<keyword evidence="3" id="KW-0150">Chloroplast</keyword>
<evidence type="ECO:0000256" key="2">
    <source>
        <dbReference type="ARBA" id="ARBA00010254"/>
    </source>
</evidence>
<evidence type="ECO:0000256" key="9">
    <source>
        <dbReference type="ARBA" id="ARBA00023274"/>
    </source>
</evidence>
<dbReference type="GO" id="GO:1990904">
    <property type="term" value="C:ribonucleoprotein complex"/>
    <property type="evidence" value="ECO:0007669"/>
    <property type="project" value="UniProtKB-KW"/>
</dbReference>
<dbReference type="Gene3D" id="2.40.50.140">
    <property type="entry name" value="Nucleic acid-binding proteins"/>
    <property type="match status" value="1"/>
</dbReference>
<keyword evidence="13" id="KW-1185">Reference proteome</keyword>
<evidence type="ECO:0000256" key="1">
    <source>
        <dbReference type="ARBA" id="ARBA00004229"/>
    </source>
</evidence>
<dbReference type="InterPro" id="IPR019984">
    <property type="entry name" value="Ribosomal_uS17_bact/chlr"/>
</dbReference>
<dbReference type="GO" id="GO:0003735">
    <property type="term" value="F:structural constituent of ribosome"/>
    <property type="evidence" value="ECO:0007669"/>
    <property type="project" value="InterPro"/>
</dbReference>
<comment type="subcellular location">
    <subcellularLocation>
        <location evidence="1">Plastid</location>
        <location evidence="1">Chloroplast</location>
    </subcellularLocation>
</comment>
<dbReference type="InterPro" id="IPR012340">
    <property type="entry name" value="NA-bd_OB-fold"/>
</dbReference>
<accession>A0A8S1J248</accession>
<dbReference type="Pfam" id="PF00366">
    <property type="entry name" value="Ribosomal_S17"/>
    <property type="match status" value="1"/>
</dbReference>
<dbReference type="GO" id="GO:0005840">
    <property type="term" value="C:ribosome"/>
    <property type="evidence" value="ECO:0007669"/>
    <property type="project" value="UniProtKB-KW"/>
</dbReference>
<keyword evidence="8" id="KW-0689">Ribosomal protein</keyword>
<dbReference type="GO" id="GO:0006412">
    <property type="term" value="P:translation"/>
    <property type="evidence" value="ECO:0007669"/>
    <property type="project" value="InterPro"/>
</dbReference>
<evidence type="ECO:0000256" key="10">
    <source>
        <dbReference type="ARBA" id="ARBA00035251"/>
    </source>
</evidence>
<dbReference type="OrthoDB" id="274752at2759"/>
<comment type="similarity">
    <text evidence="2">Belongs to the universal ribosomal protein uS17 family.</text>
</comment>
<dbReference type="PRINTS" id="PR00973">
    <property type="entry name" value="RIBOSOMALS17"/>
</dbReference>
<evidence type="ECO:0000256" key="4">
    <source>
        <dbReference type="ARBA" id="ARBA00022640"/>
    </source>
</evidence>
<keyword evidence="4" id="KW-0934">Plastid</keyword>
<dbReference type="GO" id="GO:0009507">
    <property type="term" value="C:chloroplast"/>
    <property type="evidence" value="ECO:0007669"/>
    <property type="project" value="UniProtKB-SubCell"/>
</dbReference>
<dbReference type="PANTHER" id="PTHR10744">
    <property type="entry name" value="40S RIBOSOMAL PROTEIN S11 FAMILY MEMBER"/>
    <property type="match status" value="1"/>
</dbReference>
<dbReference type="CDD" id="cd00364">
    <property type="entry name" value="Ribosomal_uS17"/>
    <property type="match status" value="1"/>
</dbReference>